<dbReference type="CDD" id="cd12148">
    <property type="entry name" value="fungal_TF_MHR"/>
    <property type="match status" value="1"/>
</dbReference>
<feature type="compositionally biased region" description="Low complexity" evidence="6">
    <location>
        <begin position="141"/>
        <end position="156"/>
    </location>
</feature>
<name>A0ABP0CJE6_9PEZI</name>
<dbReference type="CDD" id="cd00067">
    <property type="entry name" value="GAL4"/>
    <property type="match status" value="2"/>
</dbReference>
<keyword evidence="5" id="KW-0539">Nucleus</keyword>
<organism evidence="8 9">
    <name type="scientific">Sporothrix bragantina</name>
    <dbReference type="NCBI Taxonomy" id="671064"/>
    <lineage>
        <taxon>Eukaryota</taxon>
        <taxon>Fungi</taxon>
        <taxon>Dikarya</taxon>
        <taxon>Ascomycota</taxon>
        <taxon>Pezizomycotina</taxon>
        <taxon>Sordariomycetes</taxon>
        <taxon>Sordariomycetidae</taxon>
        <taxon>Ophiostomatales</taxon>
        <taxon>Ophiostomataceae</taxon>
        <taxon>Sporothrix</taxon>
    </lineage>
</organism>
<keyword evidence="3" id="KW-0805">Transcription regulation</keyword>
<proteinExistence type="predicted"/>
<evidence type="ECO:0000313" key="9">
    <source>
        <dbReference type="Proteomes" id="UP001642406"/>
    </source>
</evidence>
<dbReference type="InterPro" id="IPR036864">
    <property type="entry name" value="Zn2-C6_fun-type_DNA-bd_sf"/>
</dbReference>
<dbReference type="SUPFAM" id="SSF57701">
    <property type="entry name" value="Zn2/Cys6 DNA-binding domain"/>
    <property type="match status" value="2"/>
</dbReference>
<dbReference type="SMART" id="SM00066">
    <property type="entry name" value="GAL4"/>
    <property type="match status" value="2"/>
</dbReference>
<comment type="subcellular location">
    <subcellularLocation>
        <location evidence="1">Nucleus</location>
    </subcellularLocation>
</comment>
<feature type="region of interest" description="Disordered" evidence="6">
    <location>
        <begin position="102"/>
        <end position="178"/>
    </location>
</feature>
<dbReference type="Pfam" id="PF00172">
    <property type="entry name" value="Zn_clus"/>
    <property type="match status" value="2"/>
</dbReference>
<dbReference type="PROSITE" id="PS00463">
    <property type="entry name" value="ZN2_CY6_FUNGAL_1"/>
    <property type="match status" value="1"/>
</dbReference>
<dbReference type="PANTHER" id="PTHR47338:SF7">
    <property type="entry name" value="ZN(II)2CYS6 TRANSCRIPTION FACTOR (EUROFUNG)"/>
    <property type="match status" value="1"/>
</dbReference>
<dbReference type="InterPro" id="IPR001138">
    <property type="entry name" value="Zn2Cys6_DnaBD"/>
</dbReference>
<protein>
    <recommendedName>
        <fullName evidence="7">Zn(2)-C6 fungal-type domain-containing protein</fullName>
    </recommendedName>
</protein>
<evidence type="ECO:0000256" key="2">
    <source>
        <dbReference type="ARBA" id="ARBA00022723"/>
    </source>
</evidence>
<sequence>MKTVCVQCRVRKVRCDGAQPSCATCTRLRLACSFASRADGAANRTVGAVELPPKYRSSLACLRCRSRKIRCSGDTPECAECVRRNQPCAYASVQGVFRNTTRSSMARDTIRRAKDAKTASRASAGGVQPQARHPSESDNDLGPGPNSSPPLGVNSGQTTAANAPPPTIMAASISPNHVTSPPSSVVAIDGKLEAELVDQYFRYLHALPAYGFLHQSTVVQRCREHSINPALKAALCAITALFMGCCAELRDGWAAASEALVFEGLSHPSIFHLQALLLVIRYRAESGGFSRAFMLSGLAARLAAALRLNYEHNELSPVAQEVRRRTFWSLYFLEEVFCSGLREFELSHPDIIYLQLPREDVNFANEAGPQTNTGYLIPGLGLEPSTIGPRGLFVKLALVRRNIMKFNRQIYGREMNLSSLYTTLDSIQNQLQRISLQMAPGDRYPPAEPDAFAWSPQYAMLHMSYYQCHCDLYRSFLRGHPDTAPQSCIDLLKPADVTLMGGRSIQNARQVLCVLADYDQHADPAQPLDWDAAVCAYQATRFLLFGSTYDKALGKRSTADTSAVRIAITKAQDVLDTLSRRFAFSLAVQPMRDDLTRLVARYRRLLRSSPHDNESVFNAHRGIQVPPGVTKEAGSRQFLAIHSLLLRSDFIDDSREAVTEGVPRQTASVVPTVEHVEQGQAHAQTGQVVQQASQPGHGPVELMQTTWQQPQADMSQQQQQEYWADATDVNGNVAVTTFDFPPLFSDLMGDGPGFDFGLWSDMLGTYGNPVPQGSIVGMDEQHMY</sequence>
<dbReference type="PANTHER" id="PTHR47338">
    <property type="entry name" value="ZN(II)2CYS6 TRANSCRIPTION FACTOR (EUROFUNG)-RELATED"/>
    <property type="match status" value="1"/>
</dbReference>
<dbReference type="PROSITE" id="PS50048">
    <property type="entry name" value="ZN2_CY6_FUNGAL_2"/>
    <property type="match status" value="2"/>
</dbReference>
<dbReference type="InterPro" id="IPR007219">
    <property type="entry name" value="XnlR_reg_dom"/>
</dbReference>
<feature type="domain" description="Zn(2)-C6 fungal-type" evidence="7">
    <location>
        <begin position="60"/>
        <end position="90"/>
    </location>
</feature>
<dbReference type="Proteomes" id="UP001642406">
    <property type="component" value="Unassembled WGS sequence"/>
</dbReference>
<keyword evidence="4" id="KW-0804">Transcription</keyword>
<evidence type="ECO:0000259" key="7">
    <source>
        <dbReference type="PROSITE" id="PS50048"/>
    </source>
</evidence>
<evidence type="ECO:0000256" key="3">
    <source>
        <dbReference type="ARBA" id="ARBA00023015"/>
    </source>
</evidence>
<evidence type="ECO:0000313" key="8">
    <source>
        <dbReference type="EMBL" id="CAK7231299.1"/>
    </source>
</evidence>
<evidence type="ECO:0000256" key="6">
    <source>
        <dbReference type="SAM" id="MobiDB-lite"/>
    </source>
</evidence>
<keyword evidence="9" id="KW-1185">Reference proteome</keyword>
<dbReference type="InterPro" id="IPR050815">
    <property type="entry name" value="TF_fung"/>
</dbReference>
<evidence type="ECO:0000256" key="1">
    <source>
        <dbReference type="ARBA" id="ARBA00004123"/>
    </source>
</evidence>
<accession>A0ABP0CJE6</accession>
<feature type="compositionally biased region" description="Basic and acidic residues" evidence="6">
    <location>
        <begin position="108"/>
        <end position="118"/>
    </location>
</feature>
<gene>
    <name evidence="8" type="ORF">SBRCBS47491_007882</name>
</gene>
<feature type="domain" description="Zn(2)-C6 fungal-type" evidence="7">
    <location>
        <begin position="4"/>
        <end position="34"/>
    </location>
</feature>
<evidence type="ECO:0000256" key="5">
    <source>
        <dbReference type="ARBA" id="ARBA00023242"/>
    </source>
</evidence>
<comment type="caution">
    <text evidence="8">The sequence shown here is derived from an EMBL/GenBank/DDBJ whole genome shotgun (WGS) entry which is preliminary data.</text>
</comment>
<dbReference type="Gene3D" id="4.10.240.10">
    <property type="entry name" value="Zn(2)-C6 fungal-type DNA-binding domain"/>
    <property type="match status" value="2"/>
</dbReference>
<dbReference type="EMBL" id="CAWUHC010000094">
    <property type="protein sequence ID" value="CAK7231299.1"/>
    <property type="molecule type" value="Genomic_DNA"/>
</dbReference>
<evidence type="ECO:0000256" key="4">
    <source>
        <dbReference type="ARBA" id="ARBA00023163"/>
    </source>
</evidence>
<keyword evidence="2" id="KW-0479">Metal-binding</keyword>
<dbReference type="SMART" id="SM00906">
    <property type="entry name" value="Fungal_trans"/>
    <property type="match status" value="1"/>
</dbReference>
<dbReference type="Pfam" id="PF04082">
    <property type="entry name" value="Fungal_trans"/>
    <property type="match status" value="1"/>
</dbReference>
<reference evidence="8 9" key="1">
    <citation type="submission" date="2024-01" db="EMBL/GenBank/DDBJ databases">
        <authorList>
            <person name="Allen C."/>
            <person name="Tagirdzhanova G."/>
        </authorList>
    </citation>
    <scope>NUCLEOTIDE SEQUENCE [LARGE SCALE GENOMIC DNA]</scope>
</reference>